<evidence type="ECO:0000313" key="19">
    <source>
        <dbReference type="Proteomes" id="UP000190037"/>
    </source>
</evidence>
<dbReference type="Pfam" id="PF08028">
    <property type="entry name" value="Acyl-CoA_dh_2"/>
    <property type="match status" value="1"/>
</dbReference>
<evidence type="ECO:0000256" key="3">
    <source>
        <dbReference type="ARBA" id="ARBA00022643"/>
    </source>
</evidence>
<dbReference type="STRING" id="159449.B4N89_00775"/>
<keyword evidence="4" id="KW-0547">Nucleotide-binding</keyword>
<dbReference type="GO" id="GO:0004497">
    <property type="term" value="F:monooxygenase activity"/>
    <property type="evidence" value="ECO:0007669"/>
    <property type="project" value="UniProtKB-KW"/>
</dbReference>
<keyword evidence="3" id="KW-0288">FMN</keyword>
<dbReference type="PANTHER" id="PTHR43884">
    <property type="entry name" value="ACYL-COA DEHYDROGENASE"/>
    <property type="match status" value="1"/>
</dbReference>
<dbReference type="Gene3D" id="1.20.140.10">
    <property type="entry name" value="Butyryl-CoA Dehydrogenase, subunit A, domain 3"/>
    <property type="match status" value="1"/>
</dbReference>
<dbReference type="InterPro" id="IPR013107">
    <property type="entry name" value="Acyl-CoA_DH_C"/>
</dbReference>
<comment type="caution">
    <text evidence="18">The sequence shown here is derived from an EMBL/GenBank/DDBJ whole genome shotgun (WGS) entry which is preliminary data.</text>
</comment>
<dbReference type="Gene3D" id="1.10.540.10">
    <property type="entry name" value="Acyl-CoA dehydrogenase/oxidase, N-terminal domain"/>
    <property type="match status" value="1"/>
</dbReference>
<dbReference type="OrthoDB" id="2986495at2"/>
<evidence type="ECO:0000256" key="2">
    <source>
        <dbReference type="ARBA" id="ARBA00022630"/>
    </source>
</evidence>
<comment type="similarity">
    <text evidence="8">Belongs to the DszC flavin monooxygenase family.</text>
</comment>
<feature type="domain" description="Acyl-CoA dehydrogenase/oxidase N-terminal" evidence="16">
    <location>
        <begin position="56"/>
        <end position="127"/>
    </location>
</feature>
<dbReference type="InterPro" id="IPR009100">
    <property type="entry name" value="AcylCoA_DH/oxidase_NM_dom_sf"/>
</dbReference>
<dbReference type="Pfam" id="PF02771">
    <property type="entry name" value="Acyl-CoA_dh_N"/>
    <property type="match status" value="1"/>
</dbReference>
<dbReference type="SUPFAM" id="SSF56645">
    <property type="entry name" value="Acyl-CoA dehydrogenase NM domain-like"/>
    <property type="match status" value="1"/>
</dbReference>
<dbReference type="GO" id="GO:0003995">
    <property type="term" value="F:acyl-CoA dehydrogenase activity"/>
    <property type="evidence" value="ECO:0007669"/>
    <property type="project" value="TreeGrafter"/>
</dbReference>
<evidence type="ECO:0000256" key="14">
    <source>
        <dbReference type="SAM" id="MobiDB-lite"/>
    </source>
</evidence>
<dbReference type="Gene3D" id="2.40.110.10">
    <property type="entry name" value="Butyryl-CoA Dehydrogenase, subunit A, domain 2"/>
    <property type="match status" value="1"/>
</dbReference>
<reference evidence="18 19" key="1">
    <citation type="submission" date="2017-03" db="EMBL/GenBank/DDBJ databases">
        <title>Draft genome sequence of Streptomyces scabrisporus NF3, endophyte isolated from Amphipterygium adstringens.</title>
        <authorList>
            <person name="Vazquez M."/>
            <person name="Ceapa C.D."/>
            <person name="Rodriguez Luna D."/>
            <person name="Sanchez Esquivel S."/>
        </authorList>
    </citation>
    <scope>NUCLEOTIDE SEQUENCE [LARGE SCALE GENOMIC DNA]</scope>
    <source>
        <strain evidence="18 19">NF3</strain>
    </source>
</reference>
<dbReference type="GO" id="GO:0050660">
    <property type="term" value="F:flavin adenine dinucleotide binding"/>
    <property type="evidence" value="ECO:0007669"/>
    <property type="project" value="InterPro"/>
</dbReference>
<dbReference type="Pfam" id="PF02770">
    <property type="entry name" value="Acyl-CoA_dh_M"/>
    <property type="match status" value="1"/>
</dbReference>
<evidence type="ECO:0000256" key="7">
    <source>
        <dbReference type="ARBA" id="ARBA00034307"/>
    </source>
</evidence>
<evidence type="ECO:0000256" key="13">
    <source>
        <dbReference type="ARBA" id="ARBA00049456"/>
    </source>
</evidence>
<evidence type="ECO:0000259" key="17">
    <source>
        <dbReference type="Pfam" id="PF08028"/>
    </source>
</evidence>
<evidence type="ECO:0000259" key="16">
    <source>
        <dbReference type="Pfam" id="PF02771"/>
    </source>
</evidence>
<evidence type="ECO:0000256" key="9">
    <source>
        <dbReference type="ARBA" id="ARBA00034328"/>
    </source>
</evidence>
<dbReference type="InterPro" id="IPR046373">
    <property type="entry name" value="Acyl-CoA_Oxase/DH_mid-dom_sf"/>
</dbReference>
<feature type="compositionally biased region" description="Polar residues" evidence="14">
    <location>
        <begin position="8"/>
        <end position="25"/>
    </location>
</feature>
<dbReference type="CDD" id="cd00567">
    <property type="entry name" value="ACAD"/>
    <property type="match status" value="1"/>
</dbReference>
<evidence type="ECO:0000313" key="18">
    <source>
        <dbReference type="EMBL" id="OPC79673.1"/>
    </source>
</evidence>
<feature type="region of interest" description="Disordered" evidence="14">
    <location>
        <begin position="1"/>
        <end position="26"/>
    </location>
</feature>
<evidence type="ECO:0000256" key="10">
    <source>
        <dbReference type="ARBA" id="ARBA00034345"/>
    </source>
</evidence>
<feature type="domain" description="Acyl-CoA oxidase/dehydrogenase middle" evidence="15">
    <location>
        <begin position="177"/>
        <end position="262"/>
    </location>
</feature>
<dbReference type="PANTHER" id="PTHR43884:SF12">
    <property type="entry name" value="ISOVALERYL-COA DEHYDROGENASE, MITOCHONDRIAL-RELATED"/>
    <property type="match status" value="1"/>
</dbReference>
<dbReference type="InterPro" id="IPR006091">
    <property type="entry name" value="Acyl-CoA_Oxase/DH_mid-dom"/>
</dbReference>
<comment type="pathway">
    <text evidence="7">Sulfur metabolism; dibenzothiophene degradation.</text>
</comment>
<comment type="catalytic activity">
    <reaction evidence="11">
        <text>dibenzothiophene + FMNH2 + O2 = dibenzothiophene 5-oxide + FMN + H2O + H(+)</text>
        <dbReference type="Rhea" id="RHEA:49076"/>
        <dbReference type="ChEBI" id="CHEBI:15377"/>
        <dbReference type="ChEBI" id="CHEBI:15378"/>
        <dbReference type="ChEBI" id="CHEBI:15379"/>
        <dbReference type="ChEBI" id="CHEBI:23681"/>
        <dbReference type="ChEBI" id="CHEBI:23683"/>
        <dbReference type="ChEBI" id="CHEBI:57618"/>
        <dbReference type="ChEBI" id="CHEBI:58210"/>
    </reaction>
</comment>
<feature type="domain" description="Acyl-CoA dehydrogenase C-terminal" evidence="17">
    <location>
        <begin position="293"/>
        <end position="414"/>
    </location>
</feature>
<keyword evidence="2" id="KW-0285">Flavoprotein</keyword>
<evidence type="ECO:0000256" key="12">
    <source>
        <dbReference type="ARBA" id="ARBA00048445"/>
    </source>
</evidence>
<name>A0A1T3NRX6_9ACTN</name>
<protein>
    <recommendedName>
        <fullName evidence="10">Dibenzothiophene monooxygenase</fullName>
        <ecNumber evidence="9">1.14.14.21</ecNumber>
    </recommendedName>
</protein>
<keyword evidence="6" id="KW-0503">Monooxygenase</keyword>
<dbReference type="AlphaFoldDB" id="A0A1T3NRX6"/>
<keyword evidence="5" id="KW-0560">Oxidoreductase</keyword>
<dbReference type="EC" id="1.14.14.21" evidence="9"/>
<evidence type="ECO:0000256" key="5">
    <source>
        <dbReference type="ARBA" id="ARBA00023002"/>
    </source>
</evidence>
<dbReference type="SUPFAM" id="SSF47203">
    <property type="entry name" value="Acyl-CoA dehydrogenase C-terminal domain-like"/>
    <property type="match status" value="1"/>
</dbReference>
<evidence type="ECO:0000256" key="11">
    <source>
        <dbReference type="ARBA" id="ARBA00047859"/>
    </source>
</evidence>
<proteinExistence type="inferred from homology"/>
<comment type="catalytic activity">
    <reaction evidence="13">
        <text>dibenzothiophene + 2 FMNH2 + 2 O2 = dibenzothiophene 5,5-dioxide + 2 FMN + 2 H2O + 2 H(+)</text>
        <dbReference type="Rhea" id="RHEA:49072"/>
        <dbReference type="ChEBI" id="CHEBI:15377"/>
        <dbReference type="ChEBI" id="CHEBI:15378"/>
        <dbReference type="ChEBI" id="CHEBI:15379"/>
        <dbReference type="ChEBI" id="CHEBI:23681"/>
        <dbReference type="ChEBI" id="CHEBI:57618"/>
        <dbReference type="ChEBI" id="CHEBI:58210"/>
        <dbReference type="ChEBI" id="CHEBI:90356"/>
        <dbReference type="EC" id="1.14.14.21"/>
    </reaction>
</comment>
<gene>
    <name evidence="18" type="ORF">B4N89_00775</name>
</gene>
<dbReference type="InterPro" id="IPR037069">
    <property type="entry name" value="AcylCoA_DH/ox_N_sf"/>
</dbReference>
<dbReference type="EMBL" id="MWQN01000001">
    <property type="protein sequence ID" value="OPC79673.1"/>
    <property type="molecule type" value="Genomic_DNA"/>
</dbReference>
<accession>A0A1T3NRX6</accession>
<dbReference type="GO" id="GO:0005737">
    <property type="term" value="C:cytoplasm"/>
    <property type="evidence" value="ECO:0007669"/>
    <property type="project" value="UniProtKB-SubCell"/>
</dbReference>
<sequence length="448" mass="46757">MSHPQTPPVSQAAQTPQTSQISQASPPVLTAELLIDTLSPDERERATRVEAVLPALRDAAARADATGAFPVGHVDFLRDAGLLGLVVPRAHGGLGGTLRDLAAATFAMGTACPATALAFFFHNTSASRGLLPLAAIDAGHFTDDEAPAVAAFAGKILTRMAAGTWLANFASESAKSAGANIAIATTARPVAGGWQLSGEKSFGCATGVADTYLVTARIAGDETADGLALFLVPRDTPGVSARPPWNGLGMRGSANHGITLRDAFVPADEALTVPGAFTRMLRVGRGSFVGNQLAISAVYVGAAQSVYDETLRRTTTKTFADSGRPVASSPMHQVIIGDMTQHLETAYLWVRRQLELETSEPPLRTKAEEHRQWRLGKGTVCESAFAVALGALKACGTSGATLDGVIGRTFRDLAMGLVMTFPAERGRLEAARMVTTAAENDLFAVVAP</sequence>
<evidence type="ECO:0000256" key="4">
    <source>
        <dbReference type="ARBA" id="ARBA00022741"/>
    </source>
</evidence>
<organism evidence="18 19">
    <name type="scientific">Embleya scabrispora</name>
    <dbReference type="NCBI Taxonomy" id="159449"/>
    <lineage>
        <taxon>Bacteria</taxon>
        <taxon>Bacillati</taxon>
        <taxon>Actinomycetota</taxon>
        <taxon>Actinomycetes</taxon>
        <taxon>Kitasatosporales</taxon>
        <taxon>Streptomycetaceae</taxon>
        <taxon>Embleya</taxon>
    </lineage>
</organism>
<evidence type="ECO:0000256" key="8">
    <source>
        <dbReference type="ARBA" id="ARBA00034317"/>
    </source>
</evidence>
<comment type="subcellular location">
    <subcellularLocation>
        <location evidence="1">Cytoplasm</location>
    </subcellularLocation>
</comment>
<comment type="catalytic activity">
    <reaction evidence="12">
        <text>dibenzothiophene 5-oxide + FMNH2 + O2 = dibenzothiophene 5,5-dioxide + FMN + H2O + H(+)</text>
        <dbReference type="Rhea" id="RHEA:49080"/>
        <dbReference type="ChEBI" id="CHEBI:15377"/>
        <dbReference type="ChEBI" id="CHEBI:15378"/>
        <dbReference type="ChEBI" id="CHEBI:15379"/>
        <dbReference type="ChEBI" id="CHEBI:23683"/>
        <dbReference type="ChEBI" id="CHEBI:57618"/>
        <dbReference type="ChEBI" id="CHEBI:58210"/>
        <dbReference type="ChEBI" id="CHEBI:90356"/>
    </reaction>
</comment>
<evidence type="ECO:0000256" key="1">
    <source>
        <dbReference type="ARBA" id="ARBA00004496"/>
    </source>
</evidence>
<dbReference type="InterPro" id="IPR036250">
    <property type="entry name" value="AcylCo_DH-like_C"/>
</dbReference>
<dbReference type="RefSeq" id="WP_078973937.1">
    <property type="nucleotide sequence ID" value="NZ_MWQN01000001.1"/>
</dbReference>
<evidence type="ECO:0000259" key="15">
    <source>
        <dbReference type="Pfam" id="PF02770"/>
    </source>
</evidence>
<dbReference type="InterPro" id="IPR013786">
    <property type="entry name" value="AcylCoA_DH/ox_N"/>
</dbReference>
<dbReference type="Proteomes" id="UP000190037">
    <property type="component" value="Unassembled WGS sequence"/>
</dbReference>
<keyword evidence="19" id="KW-1185">Reference proteome</keyword>
<evidence type="ECO:0000256" key="6">
    <source>
        <dbReference type="ARBA" id="ARBA00023033"/>
    </source>
</evidence>